<organism evidence="3 4">
    <name type="scientific">Vibrio genomosp. F10</name>
    <dbReference type="NCBI Taxonomy" id="723171"/>
    <lineage>
        <taxon>Bacteria</taxon>
        <taxon>Pseudomonadati</taxon>
        <taxon>Pseudomonadota</taxon>
        <taxon>Gammaproteobacteria</taxon>
        <taxon>Vibrionales</taxon>
        <taxon>Vibrionaceae</taxon>
        <taxon>Vibrio</taxon>
    </lineage>
</organism>
<dbReference type="InterPro" id="IPR002018">
    <property type="entry name" value="CarbesteraseB"/>
</dbReference>
<dbReference type="AlphaFoldDB" id="A0A1B9R0Q9"/>
<name>A0A1B9R0Q9_9VIBR</name>
<reference evidence="4" key="1">
    <citation type="submission" date="2016-06" db="EMBL/GenBank/DDBJ databases">
        <authorList>
            <person name="Hehemann J.-H."/>
            <person name="Arevalo P."/>
            <person name="Datta M.S."/>
            <person name="Polz M.F."/>
        </authorList>
    </citation>
    <scope>NUCLEOTIDE SEQUENCE [LARGE SCALE GENOMIC DNA]</scope>
    <source>
        <strain evidence="4">9CSC122</strain>
    </source>
</reference>
<dbReference type="PROSITE" id="PS51257">
    <property type="entry name" value="PROKAR_LIPOPROTEIN"/>
    <property type="match status" value="1"/>
</dbReference>
<evidence type="ECO:0000259" key="2">
    <source>
        <dbReference type="Pfam" id="PF00135"/>
    </source>
</evidence>
<protein>
    <submittedName>
        <fullName evidence="3">Para-nitrobenzyl esterase</fullName>
    </submittedName>
</protein>
<dbReference type="InterPro" id="IPR050309">
    <property type="entry name" value="Type-B_Carboxylest/Lipase"/>
</dbReference>
<dbReference type="Proteomes" id="UP000093173">
    <property type="component" value="Unassembled WGS sequence"/>
</dbReference>
<dbReference type="InterPro" id="IPR029058">
    <property type="entry name" value="AB_hydrolase_fold"/>
</dbReference>
<sequence length="705" mass="77142">MNLTHRSLIAVAITVALSACGSDETSSRPIKPEPLQPLPTEQVSVSIGDATLLANRESVVINTLAGDEQRVSIEAFKGITYADQQRFQHSQLRQLEDNADGAIDATQFGAVCPQLKITQQEQSEDCLNLNIWRPSEINGSESLPVYVFIHGGDFEYGAGSDAIINGDTVVAQGVSDDQPFIVVTFNYRLGLLGSMWVDGGTYPEGGNYGLGDQKRALEWVNQNIVDFGGNADNVVLMGQGAGAMSVGILQQQESKEPVTGETNNYFQRAVMQSNPYGFDYRNYTQAKDAASKVHNYSMELHGTQDTESLSLQDLMTVQAKVLNPINKIGAWTGLDCIDLDKADYGALCLTSKVLGEDTPMANLMSFAPYIEYKKLVIGKDYGHHLTVQPSLTEFTVPTVLGVNSEESNGFGMLPSLTFLIPTIIELINDLDSEVFNSDDPETVVLSLSSWLSSPSNLVVLEDEINSLTAEEIHAQIELEDVLNLLPSSAYEAITKLFFGLGHLEDTNKVLALTDYMPNPEGQLGGAFSNMSEFKQLLNDVMFAGPSRSKAMASNQPVTFYHFGYRPSFNVWTYETQGSLDIGDVTKSIGCISGACNASELPFVFNKAVKLDGTEVHPSSNEVALMNQMSRLWFSDALFSDYEYSAQSDSVMVIDDAGEIGLEYDWDRYTNEGIDPELRNGRLTGLEKVLSSVSNNDAFIDTELTY</sequence>
<dbReference type="Pfam" id="PF00135">
    <property type="entry name" value="COesterase"/>
    <property type="match status" value="1"/>
</dbReference>
<keyword evidence="4" id="KW-1185">Reference proteome</keyword>
<evidence type="ECO:0000313" key="4">
    <source>
        <dbReference type="Proteomes" id="UP000093173"/>
    </source>
</evidence>
<dbReference type="Gene3D" id="3.40.50.1820">
    <property type="entry name" value="alpha/beta hydrolase"/>
    <property type="match status" value="1"/>
</dbReference>
<dbReference type="EMBL" id="MAJZ01000355">
    <property type="protein sequence ID" value="OCH77786.1"/>
    <property type="molecule type" value="Genomic_DNA"/>
</dbReference>
<gene>
    <name evidence="3" type="ORF">A6E14_07185</name>
</gene>
<proteinExistence type="predicted"/>
<comment type="caution">
    <text evidence="3">The sequence shown here is derived from an EMBL/GenBank/DDBJ whole genome shotgun (WGS) entry which is preliminary data.</text>
</comment>
<evidence type="ECO:0000313" key="3">
    <source>
        <dbReference type="EMBL" id="OCH77786.1"/>
    </source>
</evidence>
<feature type="domain" description="Carboxylesterase type B" evidence="2">
    <location>
        <begin position="69"/>
        <end position="634"/>
    </location>
</feature>
<accession>A0A1B9R0Q9</accession>
<dbReference type="RefSeq" id="WP_065576565.1">
    <property type="nucleotide sequence ID" value="NZ_JBNGCH010000355.1"/>
</dbReference>
<evidence type="ECO:0000256" key="1">
    <source>
        <dbReference type="SAM" id="MobiDB-lite"/>
    </source>
</evidence>
<feature type="region of interest" description="Disordered" evidence="1">
    <location>
        <begin position="22"/>
        <end position="41"/>
    </location>
</feature>
<dbReference type="PANTHER" id="PTHR11559">
    <property type="entry name" value="CARBOXYLESTERASE"/>
    <property type="match status" value="1"/>
</dbReference>
<dbReference type="SUPFAM" id="SSF53474">
    <property type="entry name" value="alpha/beta-Hydrolases"/>
    <property type="match status" value="1"/>
</dbReference>